<dbReference type="STRING" id="1168034.FH5T_19125"/>
<protein>
    <submittedName>
        <fullName evidence="2">Exopolysaccharide biosynthesis protein</fullName>
    </submittedName>
</protein>
<accession>X5DIU4</accession>
<dbReference type="InterPro" id="IPR025536">
    <property type="entry name" value="DUF4422"/>
</dbReference>
<dbReference type="eggNOG" id="COG1442">
    <property type="taxonomic scope" value="Bacteria"/>
</dbReference>
<dbReference type="RefSeq" id="WP_051568025.1">
    <property type="nucleotide sequence ID" value="NZ_FOHT01000016.1"/>
</dbReference>
<dbReference type="Proteomes" id="UP000023772">
    <property type="component" value="Chromosome"/>
</dbReference>
<dbReference type="EMBL" id="FOHT01000016">
    <property type="protein sequence ID" value="SET55642.1"/>
    <property type="molecule type" value="Genomic_DNA"/>
</dbReference>
<feature type="domain" description="DUF4422" evidence="1">
    <location>
        <begin position="3"/>
        <end position="245"/>
    </location>
</feature>
<keyword evidence="4" id="KW-1185">Reference proteome</keyword>
<dbReference type="EMBL" id="CP007451">
    <property type="protein sequence ID" value="AHW61034.1"/>
    <property type="molecule type" value="Genomic_DNA"/>
</dbReference>
<evidence type="ECO:0000259" key="1">
    <source>
        <dbReference type="Pfam" id="PF14393"/>
    </source>
</evidence>
<dbReference type="Proteomes" id="UP000181981">
    <property type="component" value="Unassembled WGS sequence"/>
</dbReference>
<dbReference type="Pfam" id="PF14393">
    <property type="entry name" value="DUF4422"/>
    <property type="match status" value="1"/>
</dbReference>
<evidence type="ECO:0000313" key="4">
    <source>
        <dbReference type="Proteomes" id="UP000023772"/>
    </source>
</evidence>
<evidence type="ECO:0000313" key="2">
    <source>
        <dbReference type="EMBL" id="AHW61034.1"/>
    </source>
</evidence>
<dbReference type="AlphaFoldDB" id="X5DIU4"/>
<name>X5DIU4_9BACT</name>
<evidence type="ECO:0000313" key="5">
    <source>
        <dbReference type="Proteomes" id="UP000181981"/>
    </source>
</evidence>
<dbReference type="OrthoDB" id="9798746at2"/>
<proteinExistence type="predicted"/>
<reference evidence="2 4" key="1">
    <citation type="submission" date="2014-03" db="EMBL/GenBank/DDBJ databases">
        <title>Complete genome sequence of a deeply braunched marine Bacteroidia bacterium Draconibacterium orientale type strain FH5T.</title>
        <authorList>
            <person name="Li X."/>
            <person name="Wang X."/>
            <person name="Xie Z."/>
            <person name="Du Z."/>
            <person name="Chen G."/>
        </authorList>
    </citation>
    <scope>NUCLEOTIDE SEQUENCE [LARGE SCALE GENOMIC DNA]</scope>
    <source>
        <strain evidence="2 4">FH5</strain>
    </source>
</reference>
<dbReference type="HOGENOM" id="CLU_065769_1_0_10"/>
<sequence length="262" mass="31496">MSIYVVFHKEHPLLTDDSAYEPIQVGKALSKLDLGFKTDDTGEHISEKNQNYSELTGLYWVWKNTTSEYVGLSHYRRFFMGHKASLLMRLKKIGEYFILQGRKRFGVHYSSKLQAKELILTGVQVDNYLRQYDAIVPIKRKLRYTVLEQYKRKHRIEDLNTTLNIISDLYPDYLDAFNECMQQSEIMHCNMFVLKRSHFNAYMEWLFTILFELERRTDISNYDNYQKRLYGFISERLFDVWLIKNQLKYKVLPILYFKNLKI</sequence>
<organism evidence="3 5">
    <name type="scientific">Draconibacterium orientale</name>
    <dbReference type="NCBI Taxonomy" id="1168034"/>
    <lineage>
        <taxon>Bacteria</taxon>
        <taxon>Pseudomonadati</taxon>
        <taxon>Bacteroidota</taxon>
        <taxon>Bacteroidia</taxon>
        <taxon>Marinilabiliales</taxon>
        <taxon>Prolixibacteraceae</taxon>
        <taxon>Draconibacterium</taxon>
    </lineage>
</organism>
<evidence type="ECO:0000313" key="3">
    <source>
        <dbReference type="EMBL" id="SET55642.1"/>
    </source>
</evidence>
<gene>
    <name evidence="2" type="ORF">FH5T_19125</name>
    <name evidence="3" type="ORF">SAMN05444285_11634</name>
</gene>
<dbReference type="KEGG" id="dori:FH5T_19125"/>
<reference evidence="3 5" key="2">
    <citation type="submission" date="2016-10" db="EMBL/GenBank/DDBJ databases">
        <authorList>
            <person name="de Groot N.N."/>
        </authorList>
    </citation>
    <scope>NUCLEOTIDE SEQUENCE [LARGE SCALE GENOMIC DNA]</scope>
    <source>
        <strain evidence="3 5">DSM 25947</strain>
    </source>
</reference>